<dbReference type="GO" id="GO:0030599">
    <property type="term" value="F:pectinesterase activity"/>
    <property type="evidence" value="ECO:0007669"/>
    <property type="project" value="UniProtKB-EC"/>
</dbReference>
<dbReference type="SMART" id="SM00856">
    <property type="entry name" value="PMEI"/>
    <property type="match status" value="1"/>
</dbReference>
<feature type="transmembrane region" description="Helical" evidence="1">
    <location>
        <begin position="240"/>
        <end position="268"/>
    </location>
</feature>
<dbReference type="Proteomes" id="UP000231279">
    <property type="component" value="Unassembled WGS sequence"/>
</dbReference>
<dbReference type="GO" id="GO:0004857">
    <property type="term" value="F:enzyme inhibitor activity"/>
    <property type="evidence" value="ECO:0007669"/>
    <property type="project" value="InterPro"/>
</dbReference>
<dbReference type="STRING" id="429701.A0A2G9HC89"/>
<sequence length="271" mass="30703">MNTMDQSQVTLLENQSSRKKTKQFFILFFIIIFTLIISVIISAFTVLKLPAQSQSLSTKVIVMTLQTACRVTHQYYPCNRSLPSLQNHTHKIHPSNTVGFSIRSVFHEVSTISTLPQKLASKIDNNNIKPALIDCHNLLIDSLNQLNRSQNVEIVVYDEEMVKNLRVLMAQVKKKIGRCLDGLDAAAAAAEPQQIVRMKKVTMRIKKAEIYVLNSLEILEKMGKIYEISDPNFGSILGSFMLYGVGSFCLQYLAMVLLFCVLIVRVFMLRK</sequence>
<dbReference type="Gene3D" id="1.20.140.40">
    <property type="entry name" value="Invertase/pectin methylesterase inhibitor family protein"/>
    <property type="match status" value="1"/>
</dbReference>
<keyword evidence="1" id="KW-0472">Membrane</keyword>
<accession>A0A2G9HC89</accession>
<evidence type="ECO:0000259" key="2">
    <source>
        <dbReference type="SMART" id="SM00856"/>
    </source>
</evidence>
<evidence type="ECO:0000256" key="1">
    <source>
        <dbReference type="SAM" id="Phobius"/>
    </source>
</evidence>
<evidence type="ECO:0000313" key="4">
    <source>
        <dbReference type="Proteomes" id="UP000231279"/>
    </source>
</evidence>
<keyword evidence="3" id="KW-0378">Hydrolase</keyword>
<dbReference type="OrthoDB" id="913943at2759"/>
<dbReference type="InterPro" id="IPR035513">
    <property type="entry name" value="Invertase/methylesterase_inhib"/>
</dbReference>
<dbReference type="EC" id="3.1.1.11" evidence="3"/>
<keyword evidence="1" id="KW-1133">Transmembrane helix</keyword>
<keyword evidence="4" id="KW-1185">Reference proteome</keyword>
<comment type="caution">
    <text evidence="3">The sequence shown here is derived from an EMBL/GenBank/DDBJ whole genome shotgun (WGS) entry which is preliminary data.</text>
</comment>
<reference evidence="4" key="1">
    <citation type="journal article" date="2018" name="Gigascience">
        <title>Genome assembly of the Pink Ipe (Handroanthus impetiginosus, Bignoniaceae), a highly valued, ecologically keystone Neotropical timber forest tree.</title>
        <authorList>
            <person name="Silva-Junior O.B."/>
            <person name="Grattapaglia D."/>
            <person name="Novaes E."/>
            <person name="Collevatti R.G."/>
        </authorList>
    </citation>
    <scope>NUCLEOTIDE SEQUENCE [LARGE SCALE GENOMIC DNA]</scope>
    <source>
        <strain evidence="4">cv. UFG-1</strain>
    </source>
</reference>
<dbReference type="AlphaFoldDB" id="A0A2G9HC89"/>
<dbReference type="Pfam" id="PF04043">
    <property type="entry name" value="PMEI"/>
    <property type="match status" value="1"/>
</dbReference>
<dbReference type="InterPro" id="IPR006501">
    <property type="entry name" value="Pectinesterase_inhib_dom"/>
</dbReference>
<dbReference type="EMBL" id="NKXS01002138">
    <property type="protein sequence ID" value="PIN15139.1"/>
    <property type="molecule type" value="Genomic_DNA"/>
</dbReference>
<proteinExistence type="predicted"/>
<feature type="transmembrane region" description="Helical" evidence="1">
    <location>
        <begin position="24"/>
        <end position="47"/>
    </location>
</feature>
<organism evidence="3 4">
    <name type="scientific">Handroanthus impetiginosus</name>
    <dbReference type="NCBI Taxonomy" id="429701"/>
    <lineage>
        <taxon>Eukaryota</taxon>
        <taxon>Viridiplantae</taxon>
        <taxon>Streptophyta</taxon>
        <taxon>Embryophyta</taxon>
        <taxon>Tracheophyta</taxon>
        <taxon>Spermatophyta</taxon>
        <taxon>Magnoliopsida</taxon>
        <taxon>eudicotyledons</taxon>
        <taxon>Gunneridae</taxon>
        <taxon>Pentapetalae</taxon>
        <taxon>asterids</taxon>
        <taxon>lamiids</taxon>
        <taxon>Lamiales</taxon>
        <taxon>Bignoniaceae</taxon>
        <taxon>Crescentiina</taxon>
        <taxon>Tabebuia alliance</taxon>
        <taxon>Handroanthus</taxon>
    </lineage>
</organism>
<name>A0A2G9HC89_9LAMI</name>
<dbReference type="SUPFAM" id="SSF101148">
    <property type="entry name" value="Plant invertase/pectin methylesterase inhibitor"/>
    <property type="match status" value="1"/>
</dbReference>
<protein>
    <submittedName>
        <fullName evidence="3">Pectinesterase</fullName>
        <ecNumber evidence="3">3.1.1.11</ecNumber>
    </submittedName>
</protein>
<feature type="domain" description="Pectinesterase inhibitor" evidence="2">
    <location>
        <begin position="60"/>
        <end position="218"/>
    </location>
</feature>
<evidence type="ECO:0000313" key="3">
    <source>
        <dbReference type="EMBL" id="PIN15139.1"/>
    </source>
</evidence>
<gene>
    <name evidence="3" type="ORF">CDL12_12220</name>
</gene>
<keyword evidence="1" id="KW-0812">Transmembrane</keyword>